<gene>
    <name evidence="2" type="ORF">EZE20_20365</name>
</gene>
<accession>A0A4R4K2P9</accession>
<dbReference type="Proteomes" id="UP000295706">
    <property type="component" value="Unassembled WGS sequence"/>
</dbReference>
<dbReference type="Gene3D" id="1.10.30.50">
    <property type="match status" value="1"/>
</dbReference>
<dbReference type="Pfam" id="PF13395">
    <property type="entry name" value="HNH_4"/>
    <property type="match status" value="1"/>
</dbReference>
<proteinExistence type="predicted"/>
<evidence type="ECO:0000313" key="3">
    <source>
        <dbReference type="Proteomes" id="UP000295706"/>
    </source>
</evidence>
<evidence type="ECO:0000259" key="1">
    <source>
        <dbReference type="Pfam" id="PF13395"/>
    </source>
</evidence>
<sequence length="373" mass="43696">MISLPENEKLDVSSLAGVFQNTTNSYKFYWFLAILDILQEDGTQLTISKKEIALRMLSRVWYPLDYFKLSFGAQDGFKQVATFISSKIEIDNRLNAPNLLAQINQKFSPEEVTDLGREINKNLIRWVPFRFIRPFFSAETQRLSDQNVNSAIEKLSNELFDTEPGRVMYRISAECIQVNPLWVSYFQKHSSILRGFIFWHLVKFIQKNNPNVIGLTEKLEKPVKRDLNLASRFWKGYLAENPDVTCIYSDRPITSQNLSLDHFLPWSYVAHDQLWNIIPVPKTINFSKGNCLPSFELYFERLSTLQYGAVQFYREKESMKMLEDYDQIFKTDLRTLSIEQFSAILKNHLLPHFQTARNLGFSYPYIYDTSFTK</sequence>
<feature type="domain" description="HNH nuclease" evidence="1">
    <location>
        <begin position="246"/>
        <end position="293"/>
    </location>
</feature>
<evidence type="ECO:0000313" key="2">
    <source>
        <dbReference type="EMBL" id="TDB60802.1"/>
    </source>
</evidence>
<organism evidence="2 3">
    <name type="scientific">Arundinibacter roseus</name>
    <dbReference type="NCBI Taxonomy" id="2070510"/>
    <lineage>
        <taxon>Bacteria</taxon>
        <taxon>Pseudomonadati</taxon>
        <taxon>Bacteroidota</taxon>
        <taxon>Cytophagia</taxon>
        <taxon>Cytophagales</taxon>
        <taxon>Spirosomataceae</taxon>
        <taxon>Arundinibacter</taxon>
    </lineage>
</organism>
<dbReference type="InterPro" id="IPR003615">
    <property type="entry name" value="HNH_nuc"/>
</dbReference>
<dbReference type="OrthoDB" id="489287at2"/>
<dbReference type="AlphaFoldDB" id="A0A4R4K2P9"/>
<comment type="caution">
    <text evidence="2">The sequence shown here is derived from an EMBL/GenBank/DDBJ whole genome shotgun (WGS) entry which is preliminary data.</text>
</comment>
<protein>
    <recommendedName>
        <fullName evidence="1">HNH nuclease domain-containing protein</fullName>
    </recommendedName>
</protein>
<reference evidence="2 3" key="1">
    <citation type="submission" date="2019-02" db="EMBL/GenBank/DDBJ databases">
        <title>Arundinibacter roseus gen. nov., sp. nov., a new member of the family Cytophagaceae.</title>
        <authorList>
            <person name="Szuroczki S."/>
            <person name="Khayer B."/>
            <person name="Sproer C."/>
            <person name="Toumi M."/>
            <person name="Szabo A."/>
            <person name="Felfoldi T."/>
            <person name="Schumann P."/>
            <person name="Toth E."/>
        </authorList>
    </citation>
    <scope>NUCLEOTIDE SEQUENCE [LARGE SCALE GENOMIC DNA]</scope>
    <source>
        <strain evidence="2 3">DMA-k-7a</strain>
    </source>
</reference>
<keyword evidence="3" id="KW-1185">Reference proteome</keyword>
<dbReference type="EMBL" id="SMJU01000016">
    <property type="protein sequence ID" value="TDB60802.1"/>
    <property type="molecule type" value="Genomic_DNA"/>
</dbReference>
<name>A0A4R4K2P9_9BACT</name>
<dbReference type="RefSeq" id="WP_132121190.1">
    <property type="nucleotide sequence ID" value="NZ_SMJU01000016.1"/>
</dbReference>